<dbReference type="PANTHER" id="PTHR47403:SF6">
    <property type="entry name" value="N-ACETYLTRANSFERASE DOMAIN-CONTAINING PROTEIN"/>
    <property type="match status" value="1"/>
</dbReference>
<dbReference type="EMBL" id="KB300467">
    <property type="protein sequence ID" value="ELU06737.1"/>
    <property type="molecule type" value="Genomic_DNA"/>
</dbReference>
<dbReference type="InterPro" id="IPR016181">
    <property type="entry name" value="Acyl_CoA_acyltransferase"/>
</dbReference>
<gene>
    <name evidence="2" type="ORF">CAPTEDRAFT_209112</name>
</gene>
<dbReference type="HOGENOM" id="CLU_916014_0_0_1"/>
<dbReference type="Gene3D" id="3.40.630.30">
    <property type="match status" value="1"/>
</dbReference>
<dbReference type="Proteomes" id="UP000014760">
    <property type="component" value="Unassembled WGS sequence"/>
</dbReference>
<dbReference type="EnsemblMetazoa" id="CapteT209112">
    <property type="protein sequence ID" value="CapteP209112"/>
    <property type="gene ID" value="CapteG209112"/>
</dbReference>
<feature type="domain" description="N-acetyltransferase" evidence="1">
    <location>
        <begin position="5"/>
        <end position="140"/>
    </location>
</feature>
<dbReference type="GO" id="GO:0016747">
    <property type="term" value="F:acyltransferase activity, transferring groups other than amino-acyl groups"/>
    <property type="evidence" value="ECO:0007669"/>
    <property type="project" value="InterPro"/>
</dbReference>
<keyword evidence="4" id="KW-1185">Reference proteome</keyword>
<reference evidence="4" key="1">
    <citation type="submission" date="2012-12" db="EMBL/GenBank/DDBJ databases">
        <authorList>
            <person name="Hellsten U."/>
            <person name="Grimwood J."/>
            <person name="Chapman J.A."/>
            <person name="Shapiro H."/>
            <person name="Aerts A."/>
            <person name="Otillar R.P."/>
            <person name="Terry A.Y."/>
            <person name="Boore J.L."/>
            <person name="Simakov O."/>
            <person name="Marletaz F."/>
            <person name="Cho S.-J."/>
            <person name="Edsinger-Gonzales E."/>
            <person name="Havlak P."/>
            <person name="Kuo D.-H."/>
            <person name="Larsson T."/>
            <person name="Lv J."/>
            <person name="Arendt D."/>
            <person name="Savage R."/>
            <person name="Osoegawa K."/>
            <person name="de Jong P."/>
            <person name="Lindberg D.R."/>
            <person name="Seaver E.C."/>
            <person name="Weisblat D.A."/>
            <person name="Putnam N.H."/>
            <person name="Grigoriev I.V."/>
            <person name="Rokhsar D.S."/>
        </authorList>
    </citation>
    <scope>NUCLEOTIDE SEQUENCE</scope>
    <source>
        <strain evidence="4">I ESC-2004</strain>
    </source>
</reference>
<name>R7US48_CAPTE</name>
<dbReference type="PROSITE" id="PS51186">
    <property type="entry name" value="GNAT"/>
    <property type="match status" value="1"/>
</dbReference>
<dbReference type="Pfam" id="PF13508">
    <property type="entry name" value="Acetyltransf_7"/>
    <property type="match status" value="1"/>
</dbReference>
<dbReference type="SUPFAM" id="SSF55729">
    <property type="entry name" value="Acyl-CoA N-acyltransferases (Nat)"/>
    <property type="match status" value="1"/>
</dbReference>
<organism evidence="2">
    <name type="scientific">Capitella teleta</name>
    <name type="common">Polychaete worm</name>
    <dbReference type="NCBI Taxonomy" id="283909"/>
    <lineage>
        <taxon>Eukaryota</taxon>
        <taxon>Metazoa</taxon>
        <taxon>Spiralia</taxon>
        <taxon>Lophotrochozoa</taxon>
        <taxon>Annelida</taxon>
        <taxon>Polychaeta</taxon>
        <taxon>Sedentaria</taxon>
        <taxon>Scolecida</taxon>
        <taxon>Capitellidae</taxon>
        <taxon>Capitella</taxon>
    </lineage>
</organism>
<dbReference type="InterPro" id="IPR000182">
    <property type="entry name" value="GNAT_dom"/>
</dbReference>
<protein>
    <recommendedName>
        <fullName evidence="1">N-acetyltransferase domain-containing protein</fullName>
    </recommendedName>
</protein>
<proteinExistence type="predicted"/>
<evidence type="ECO:0000313" key="2">
    <source>
        <dbReference type="EMBL" id="ELU06737.1"/>
    </source>
</evidence>
<evidence type="ECO:0000313" key="3">
    <source>
        <dbReference type="EnsemblMetazoa" id="CapteP209112"/>
    </source>
</evidence>
<evidence type="ECO:0000259" key="1">
    <source>
        <dbReference type="PROSITE" id="PS51186"/>
    </source>
</evidence>
<dbReference type="OrthoDB" id="6086192at2759"/>
<accession>R7US48</accession>
<dbReference type="EMBL" id="AMQN01007340">
    <property type="status" value="NOT_ANNOTATED_CDS"/>
    <property type="molecule type" value="Genomic_DNA"/>
</dbReference>
<reference evidence="3" key="3">
    <citation type="submission" date="2015-06" db="UniProtKB">
        <authorList>
            <consortium name="EnsemblMetazoa"/>
        </authorList>
    </citation>
    <scope>IDENTIFICATION</scope>
</reference>
<dbReference type="AlphaFoldDB" id="R7US48"/>
<dbReference type="CDD" id="cd04301">
    <property type="entry name" value="NAT_SF"/>
    <property type="match status" value="1"/>
</dbReference>
<evidence type="ECO:0000313" key="4">
    <source>
        <dbReference type="Proteomes" id="UP000014760"/>
    </source>
</evidence>
<dbReference type="PANTHER" id="PTHR47403">
    <property type="entry name" value="LOC100145250 PROTEIN"/>
    <property type="match status" value="1"/>
</dbReference>
<reference evidence="2 4" key="2">
    <citation type="journal article" date="2013" name="Nature">
        <title>Insights into bilaterian evolution from three spiralian genomes.</title>
        <authorList>
            <person name="Simakov O."/>
            <person name="Marletaz F."/>
            <person name="Cho S.J."/>
            <person name="Edsinger-Gonzales E."/>
            <person name="Havlak P."/>
            <person name="Hellsten U."/>
            <person name="Kuo D.H."/>
            <person name="Larsson T."/>
            <person name="Lv J."/>
            <person name="Arendt D."/>
            <person name="Savage R."/>
            <person name="Osoegawa K."/>
            <person name="de Jong P."/>
            <person name="Grimwood J."/>
            <person name="Chapman J.A."/>
            <person name="Shapiro H."/>
            <person name="Aerts A."/>
            <person name="Otillar R.P."/>
            <person name="Terry A.Y."/>
            <person name="Boore J.L."/>
            <person name="Grigoriev I.V."/>
            <person name="Lindberg D.R."/>
            <person name="Seaver E.C."/>
            <person name="Weisblat D.A."/>
            <person name="Putnam N.H."/>
            <person name="Rokhsar D.S."/>
        </authorList>
    </citation>
    <scope>NUCLEOTIDE SEQUENCE</scope>
    <source>
        <strain evidence="2 4">I ESC-2004</strain>
    </source>
</reference>
<sequence>MNNDVIYREACLEDREGILGIGKMYNGMDYMKKRIDKILTDKDILCYVAEIGGQIVGFNSMVFGQDYAVKCSLRVHVNHRKRGIGTVLSEHLISASKEMRKDAMAKILIVSLDNSFYRDQMSDELGAFAKYTCLHKMKYTSLCTTASSVRNFARDTPFPSEVKQPTADEFFSFMRQHTSLFGDDFIVYWDPRTFDSLQELYDNLEIFIYKSSIAFYKIFHIETATRVDIDMFGVSASDMRVFVTAVLHRLNEGIFENKVEVLLFNRLDVHLSDDDVLQEKLNWTPGLVSSMTNRHERWLLRLNE</sequence>